<dbReference type="Proteomes" id="UP000218627">
    <property type="component" value="Unassembled WGS sequence"/>
</dbReference>
<dbReference type="EMBL" id="OBEN01000003">
    <property type="protein sequence ID" value="SNZ13720.1"/>
    <property type="molecule type" value="Genomic_DNA"/>
</dbReference>
<organism evidence="3 4">
    <name type="scientific">Hydrogenobacter hydrogenophilus</name>
    <dbReference type="NCBI Taxonomy" id="35835"/>
    <lineage>
        <taxon>Bacteria</taxon>
        <taxon>Pseudomonadati</taxon>
        <taxon>Aquificota</taxon>
        <taxon>Aquificia</taxon>
        <taxon>Aquificales</taxon>
        <taxon>Aquificaceae</taxon>
        <taxon>Hydrogenobacter</taxon>
    </lineage>
</organism>
<reference evidence="4" key="1">
    <citation type="submission" date="2017-09" db="EMBL/GenBank/DDBJ databases">
        <authorList>
            <person name="Varghese N."/>
            <person name="Submissions S."/>
        </authorList>
    </citation>
    <scope>NUCLEOTIDE SEQUENCE [LARGE SCALE GENOMIC DNA]</scope>
    <source>
        <strain evidence="4">DSM 2913</strain>
    </source>
</reference>
<dbReference type="InterPro" id="IPR006287">
    <property type="entry name" value="DJ-1"/>
</dbReference>
<dbReference type="InterPro" id="IPR002818">
    <property type="entry name" value="DJ-1/PfpI"/>
</dbReference>
<evidence type="ECO:0000259" key="2">
    <source>
        <dbReference type="Pfam" id="PF01965"/>
    </source>
</evidence>
<evidence type="ECO:0000313" key="3">
    <source>
        <dbReference type="EMBL" id="SNZ13720.1"/>
    </source>
</evidence>
<keyword evidence="1" id="KW-0677">Repeat</keyword>
<dbReference type="PANTHER" id="PTHR48094">
    <property type="entry name" value="PROTEIN/NUCLEIC ACID DEGLYCASE DJ-1-RELATED"/>
    <property type="match status" value="1"/>
</dbReference>
<dbReference type="PANTHER" id="PTHR48094:SF12">
    <property type="entry name" value="PARKINSON DISEASE PROTEIN 7 HOMOLOG"/>
    <property type="match status" value="1"/>
</dbReference>
<dbReference type="AlphaFoldDB" id="A0A285NW70"/>
<evidence type="ECO:0000256" key="1">
    <source>
        <dbReference type="ARBA" id="ARBA00022737"/>
    </source>
</evidence>
<dbReference type="Gene3D" id="3.40.50.880">
    <property type="match status" value="1"/>
</dbReference>
<protein>
    <submittedName>
        <fullName evidence="3">4-methyl-5(B-hydroxyethyl)-thiazole monophosphate biosynthesis</fullName>
    </submittedName>
</protein>
<proteinExistence type="predicted"/>
<evidence type="ECO:0000313" key="4">
    <source>
        <dbReference type="Proteomes" id="UP000218627"/>
    </source>
</evidence>
<dbReference type="CDD" id="cd03135">
    <property type="entry name" value="GATase1_DJ-1"/>
    <property type="match status" value="1"/>
</dbReference>
<feature type="domain" description="DJ-1/PfpI" evidence="2">
    <location>
        <begin position="3"/>
        <end position="163"/>
    </location>
</feature>
<sequence>MPKVAIILADGFEEVEAVAPIDALRRAGVEVIIAGLSKEPVASARNVRIVPDVSVDELNPQELDMIILPGGAGGVEKLKQDKRVEDLVKAVESKGKYISAICAAPTALAKFGLLEGKRATAYPTLKEDIKPALYVEDKVVEDDRVITSQGPGTALLFGIKLVEKLVGKEKAREVAQKMLVEWE</sequence>
<keyword evidence="4" id="KW-1185">Reference proteome</keyword>
<accession>A0A285NW70</accession>
<dbReference type="GO" id="GO:0005737">
    <property type="term" value="C:cytoplasm"/>
    <property type="evidence" value="ECO:0007669"/>
    <property type="project" value="TreeGrafter"/>
</dbReference>
<name>A0A285NW70_9AQUI</name>
<dbReference type="RefSeq" id="WP_096601581.1">
    <property type="nucleotide sequence ID" value="NZ_OBEN01000003.1"/>
</dbReference>
<dbReference type="OrthoDB" id="9800516at2"/>
<gene>
    <name evidence="3" type="ORF">SAMN06265353_0869</name>
</gene>
<dbReference type="FunFam" id="3.40.50.880:FF:000015">
    <property type="entry name" value="Protein DJ-1 homolog C"/>
    <property type="match status" value="1"/>
</dbReference>
<dbReference type="InterPro" id="IPR050325">
    <property type="entry name" value="Prot/Nucl_acid_deglycase"/>
</dbReference>
<dbReference type="NCBIfam" id="TIGR01383">
    <property type="entry name" value="not_thiJ"/>
    <property type="match status" value="1"/>
</dbReference>
<dbReference type="SUPFAM" id="SSF52317">
    <property type="entry name" value="Class I glutamine amidotransferase-like"/>
    <property type="match status" value="1"/>
</dbReference>
<dbReference type="Pfam" id="PF01965">
    <property type="entry name" value="DJ-1_PfpI"/>
    <property type="match status" value="1"/>
</dbReference>
<dbReference type="InterPro" id="IPR029062">
    <property type="entry name" value="Class_I_gatase-like"/>
</dbReference>